<evidence type="ECO:0000259" key="4">
    <source>
        <dbReference type="Pfam" id="PF03486"/>
    </source>
</evidence>
<feature type="domain" description="RsdA/BaiN/AoA(So)-like Rossmann fold-like" evidence="4">
    <location>
        <begin position="12"/>
        <end position="406"/>
    </location>
</feature>
<name>A0ABV7LD37_9HYPH</name>
<dbReference type="Gene3D" id="2.40.30.10">
    <property type="entry name" value="Translation factors"/>
    <property type="match status" value="1"/>
</dbReference>
<dbReference type="InterPro" id="IPR023166">
    <property type="entry name" value="BaiN-like_dom_sf"/>
</dbReference>
<dbReference type="EMBL" id="JBHRUV010000019">
    <property type="protein sequence ID" value="MFC3265717.1"/>
    <property type="molecule type" value="Genomic_DNA"/>
</dbReference>
<dbReference type="Gene3D" id="3.50.50.60">
    <property type="entry name" value="FAD/NAD(P)-binding domain"/>
    <property type="match status" value="1"/>
</dbReference>
<dbReference type="InterPro" id="IPR057661">
    <property type="entry name" value="RsdA/BaiN/AoA(So)_Rossmann"/>
</dbReference>
<dbReference type="SUPFAM" id="SSF160996">
    <property type="entry name" value="HI0933 insert domain-like"/>
    <property type="match status" value="1"/>
</dbReference>
<accession>A0ABV7LD37</accession>
<sequence>MPDARPLPPRAAAVIGAGPAGLMAAERLASAGVAVTVYERMPSPARKFLLAGRGGLNLTHSEPMEAFVRRYGAAPPAWLTAALAGFPPASLRAWAAELGEPTFTGSSGRVFPQGFKASPLLRAWLRRLDGLGVTLATRAEWRGWTADGALRIVTPGGELNPRPDVTVLAAGGASWPRMGSDGAWTGPLAAAGVTLAPFAPSNSGALIAWSSYFRERFAGQPLKRIALACGGESVRGEAVVTRGGLEGGAVYALSRAIRAALAADGAARLRLDLRPDLDGAELARRLSAPRGSRSGATWLRRAAGLAPVAVALLREADLGEGVDSLKLEPQALARRIRNLPLAVTGLAGLERAISSAGGVSAAAVDDMLMLRARPGVFVAGEMLDWDAPTGGYLLQACFALGARAAAGALAWLAARAGA</sequence>
<evidence type="ECO:0000313" key="7">
    <source>
        <dbReference type="Proteomes" id="UP001595536"/>
    </source>
</evidence>
<comment type="caution">
    <text evidence="6">The sequence shown here is derived from an EMBL/GenBank/DDBJ whole genome shotgun (WGS) entry which is preliminary data.</text>
</comment>
<dbReference type="InterPro" id="IPR004792">
    <property type="entry name" value="BaiN-like"/>
</dbReference>
<protein>
    <submittedName>
        <fullName evidence="6">NAD(P)/FAD-dependent oxidoreductase</fullName>
    </submittedName>
</protein>
<keyword evidence="3" id="KW-0274">FAD</keyword>
<evidence type="ECO:0000256" key="1">
    <source>
        <dbReference type="ARBA" id="ARBA00001974"/>
    </source>
</evidence>
<dbReference type="SUPFAM" id="SSF51905">
    <property type="entry name" value="FAD/NAD(P)-binding domain"/>
    <property type="match status" value="1"/>
</dbReference>
<dbReference type="Gene3D" id="1.10.8.260">
    <property type="entry name" value="HI0933 insert domain-like"/>
    <property type="match status" value="1"/>
</dbReference>
<evidence type="ECO:0000256" key="2">
    <source>
        <dbReference type="ARBA" id="ARBA00022630"/>
    </source>
</evidence>
<dbReference type="Pfam" id="PF03486">
    <property type="entry name" value="HI0933_like"/>
    <property type="match status" value="1"/>
</dbReference>
<reference evidence="7" key="1">
    <citation type="journal article" date="2019" name="Int. J. Syst. Evol. Microbiol.">
        <title>The Global Catalogue of Microorganisms (GCM) 10K type strain sequencing project: providing services to taxonomists for standard genome sequencing and annotation.</title>
        <authorList>
            <consortium name="The Broad Institute Genomics Platform"/>
            <consortium name="The Broad Institute Genome Sequencing Center for Infectious Disease"/>
            <person name="Wu L."/>
            <person name="Ma J."/>
        </authorList>
    </citation>
    <scope>NUCLEOTIDE SEQUENCE [LARGE SCALE GENOMIC DNA]</scope>
    <source>
        <strain evidence="7">CCM 7941</strain>
    </source>
</reference>
<evidence type="ECO:0000259" key="5">
    <source>
        <dbReference type="Pfam" id="PF22780"/>
    </source>
</evidence>
<dbReference type="InterPro" id="IPR036188">
    <property type="entry name" value="FAD/NAD-bd_sf"/>
</dbReference>
<keyword evidence="7" id="KW-1185">Reference proteome</keyword>
<dbReference type="PANTHER" id="PTHR42887:SF1">
    <property type="entry name" value="BLR3961 PROTEIN"/>
    <property type="match status" value="1"/>
</dbReference>
<dbReference type="Pfam" id="PF22780">
    <property type="entry name" value="HI0933_like_1st"/>
    <property type="match status" value="1"/>
</dbReference>
<dbReference type="NCBIfam" id="TIGR00275">
    <property type="entry name" value="aminoacetone oxidase family FAD-binding enzyme"/>
    <property type="match status" value="1"/>
</dbReference>
<proteinExistence type="predicted"/>
<keyword evidence="2" id="KW-0285">Flavoprotein</keyword>
<dbReference type="RefSeq" id="WP_376830909.1">
    <property type="nucleotide sequence ID" value="NZ_JBHLWR010000006.1"/>
</dbReference>
<comment type="cofactor">
    <cofactor evidence="1">
        <name>FAD</name>
        <dbReference type="ChEBI" id="CHEBI:57692"/>
    </cofactor>
</comment>
<dbReference type="InterPro" id="IPR055178">
    <property type="entry name" value="RsdA/BaiN/AoA(So)-like_dom"/>
</dbReference>
<dbReference type="Proteomes" id="UP001595536">
    <property type="component" value="Unassembled WGS sequence"/>
</dbReference>
<feature type="domain" description="RsdA/BaiN/AoA(So)-like insert" evidence="5">
    <location>
        <begin position="200"/>
        <end position="354"/>
    </location>
</feature>
<evidence type="ECO:0000256" key="3">
    <source>
        <dbReference type="ARBA" id="ARBA00022827"/>
    </source>
</evidence>
<evidence type="ECO:0000313" key="6">
    <source>
        <dbReference type="EMBL" id="MFC3265717.1"/>
    </source>
</evidence>
<dbReference type="PANTHER" id="PTHR42887">
    <property type="entry name" value="OS12G0638800 PROTEIN"/>
    <property type="match status" value="1"/>
</dbReference>
<dbReference type="NCBIfam" id="TIGR03862">
    <property type="entry name" value="flavo_PP4765"/>
    <property type="match status" value="1"/>
</dbReference>
<dbReference type="InterPro" id="IPR022460">
    <property type="entry name" value="Flavoprotein_PP4765"/>
</dbReference>
<dbReference type="PRINTS" id="PR00419">
    <property type="entry name" value="ADXRDTASE"/>
</dbReference>
<organism evidence="6 7">
    <name type="scientific">Camelimonas abortus</name>
    <dbReference type="NCBI Taxonomy" id="1017184"/>
    <lineage>
        <taxon>Bacteria</taxon>
        <taxon>Pseudomonadati</taxon>
        <taxon>Pseudomonadota</taxon>
        <taxon>Alphaproteobacteria</taxon>
        <taxon>Hyphomicrobiales</taxon>
        <taxon>Chelatococcaceae</taxon>
        <taxon>Camelimonas</taxon>
    </lineage>
</organism>
<gene>
    <name evidence="6" type="ORF">ACFOEX_04980</name>
</gene>